<dbReference type="Proteomes" id="UP000183085">
    <property type="component" value="Unassembled WGS sequence"/>
</dbReference>
<dbReference type="PANTHER" id="PTHR36565">
    <property type="entry name" value="UPF0332 PROTEIN TM_1000"/>
    <property type="match status" value="1"/>
</dbReference>
<comment type="similarity">
    <text evidence="1">Belongs to the UPF0332 family.</text>
</comment>
<reference evidence="3 4" key="1">
    <citation type="journal article" date="2016" name="Environ. Microbiol.">
        <title>Genomic resolution of a cold subsurface aquifer community provides metabolic insights for novel microbes adapted to high CO concentrations.</title>
        <authorList>
            <person name="Probst A.J."/>
            <person name="Castelle C.J."/>
            <person name="Singh A."/>
            <person name="Brown C.T."/>
            <person name="Anantharaman K."/>
            <person name="Sharon I."/>
            <person name="Hug L.A."/>
            <person name="Burstein D."/>
            <person name="Emerson J.B."/>
            <person name="Thomas B.C."/>
            <person name="Banfield J.F."/>
        </authorList>
    </citation>
    <scope>NUCLEOTIDE SEQUENCE [LARGE SCALE GENOMIC DNA]</scope>
    <source>
        <strain evidence="3">CG2_30_40_21</strain>
    </source>
</reference>
<evidence type="ECO:0000313" key="4">
    <source>
        <dbReference type="Proteomes" id="UP000183085"/>
    </source>
</evidence>
<dbReference type="InterPro" id="IPR052226">
    <property type="entry name" value="UPF0332_toxin"/>
</dbReference>
<evidence type="ECO:0000313" key="3">
    <source>
        <dbReference type="EMBL" id="OIP41413.1"/>
    </source>
</evidence>
<comment type="caution">
    <text evidence="3">The sequence shown here is derived from an EMBL/GenBank/DDBJ whole genome shotgun (WGS) entry which is preliminary data.</text>
</comment>
<evidence type="ECO:0000256" key="1">
    <source>
        <dbReference type="ARBA" id="ARBA00038248"/>
    </source>
</evidence>
<dbReference type="Gene3D" id="1.20.120.330">
    <property type="entry name" value="Nucleotidyltransferases domain 2"/>
    <property type="match status" value="1"/>
</dbReference>
<evidence type="ECO:0000259" key="2">
    <source>
        <dbReference type="Pfam" id="PF05168"/>
    </source>
</evidence>
<protein>
    <recommendedName>
        <fullName evidence="2">HEPN domain-containing protein</fullName>
    </recommendedName>
</protein>
<dbReference type="InterPro" id="IPR007842">
    <property type="entry name" value="HEPN_dom"/>
</dbReference>
<dbReference type="EMBL" id="MNYI01000083">
    <property type="protein sequence ID" value="OIP41413.1"/>
    <property type="molecule type" value="Genomic_DNA"/>
</dbReference>
<gene>
    <name evidence="3" type="ORF">AUJ95_03360</name>
</gene>
<proteinExistence type="inferred from homology"/>
<dbReference type="AlphaFoldDB" id="A0A1J5DZ98"/>
<dbReference type="PANTHER" id="PTHR36565:SF1">
    <property type="entry name" value="UPF0332 PROTEIN TM_1000"/>
    <property type="match status" value="1"/>
</dbReference>
<name>A0A1J5DZ98_9BACT</name>
<dbReference type="Pfam" id="PF05168">
    <property type="entry name" value="HEPN"/>
    <property type="match status" value="1"/>
</dbReference>
<feature type="domain" description="HEPN" evidence="2">
    <location>
        <begin position="11"/>
        <end position="80"/>
    </location>
</feature>
<dbReference type="STRING" id="1817895.AUJ95_03360"/>
<accession>A0A1J5DZ98</accession>
<organism evidence="3 4">
    <name type="scientific">Candidatus Desantisbacteria bacterium CG2_30_40_21</name>
    <dbReference type="NCBI Taxonomy" id="1817895"/>
    <lineage>
        <taxon>Bacteria</taxon>
        <taxon>Candidatus Desantisiibacteriota</taxon>
    </lineage>
</organism>
<sequence length="88" mass="10317">MTDREVLYLYRLGQAEETLSEAEKMLQENFSPRSITNRAYYTMFYAVLALFLKTSLNIKTSKHIGIISTFDKEFVKQGKIDKHYSKIL</sequence>